<dbReference type="Proteomes" id="UP000807504">
    <property type="component" value="Unassembled WGS sequence"/>
</dbReference>
<evidence type="ECO:0000313" key="4">
    <source>
        <dbReference type="Proteomes" id="UP000807504"/>
    </source>
</evidence>
<dbReference type="EMBL" id="JABXBU010000012">
    <property type="protein sequence ID" value="KAF8789239.1"/>
    <property type="molecule type" value="Genomic_DNA"/>
</dbReference>
<reference evidence="3" key="2">
    <citation type="submission" date="2020-06" db="EMBL/GenBank/DDBJ databases">
        <authorList>
            <person name="Sheffer M."/>
        </authorList>
    </citation>
    <scope>NUCLEOTIDE SEQUENCE</scope>
</reference>
<feature type="domain" description="DUF5641" evidence="2">
    <location>
        <begin position="319"/>
        <end position="379"/>
    </location>
</feature>
<evidence type="ECO:0000256" key="1">
    <source>
        <dbReference type="SAM" id="MobiDB-lite"/>
    </source>
</evidence>
<name>A0A8T0FI89_ARGBR</name>
<dbReference type="PANTHER" id="PTHR47331:SF5">
    <property type="entry name" value="RIBONUCLEASE H"/>
    <property type="match status" value="1"/>
</dbReference>
<keyword evidence="4" id="KW-1185">Reference proteome</keyword>
<dbReference type="PANTHER" id="PTHR47331">
    <property type="entry name" value="PHD-TYPE DOMAIN-CONTAINING PROTEIN"/>
    <property type="match status" value="1"/>
</dbReference>
<evidence type="ECO:0000259" key="2">
    <source>
        <dbReference type="Pfam" id="PF18701"/>
    </source>
</evidence>
<dbReference type="Pfam" id="PF18701">
    <property type="entry name" value="DUF5641"/>
    <property type="match status" value="1"/>
</dbReference>
<organism evidence="3 4">
    <name type="scientific">Argiope bruennichi</name>
    <name type="common">Wasp spider</name>
    <name type="synonym">Aranea bruennichi</name>
    <dbReference type="NCBI Taxonomy" id="94029"/>
    <lineage>
        <taxon>Eukaryota</taxon>
        <taxon>Metazoa</taxon>
        <taxon>Ecdysozoa</taxon>
        <taxon>Arthropoda</taxon>
        <taxon>Chelicerata</taxon>
        <taxon>Arachnida</taxon>
        <taxon>Araneae</taxon>
        <taxon>Araneomorphae</taxon>
        <taxon>Entelegynae</taxon>
        <taxon>Araneoidea</taxon>
        <taxon>Araneidae</taxon>
        <taxon>Argiope</taxon>
    </lineage>
</organism>
<dbReference type="InterPro" id="IPR008042">
    <property type="entry name" value="Retrotrans_Pao"/>
</dbReference>
<dbReference type="AlphaFoldDB" id="A0A8T0FI89"/>
<comment type="caution">
    <text evidence="3">The sequence shown here is derived from an EMBL/GenBank/DDBJ whole genome shotgun (WGS) entry which is preliminary data.</text>
</comment>
<dbReference type="InterPro" id="IPR040676">
    <property type="entry name" value="DUF5641"/>
</dbReference>
<gene>
    <name evidence="3" type="ORF">HNY73_007190</name>
</gene>
<accession>A0A8T0FI89</accession>
<protein>
    <recommendedName>
        <fullName evidence="2">DUF5641 domain-containing protein</fullName>
    </recommendedName>
</protein>
<proteinExistence type="predicted"/>
<sequence length="437" mass="49169">MTWTTCVRRQWESPMGPKPIPASLRCANISVLDEKKICGAIPRVSNPDIFPILKRKNIELSDTGEDTPEIDLLIGADYLGVLLTGSIEHIDKNLVAIKTKLGWTLQGKQTKQSKSLENIIYVANLDLTELWSLDAIGLSWDTENDELSCISAIKISEENITKRTLLSIAQRIYDPIGFTSPTTLIPKIILQKTWKRKINWDDVLPPDICNEFLAWYKHVNLLKDCKIPRRLISNPFKDCQISLHCFSDASEASYAACIFLRAEYNGKVSVQLVASKSRVSPTKEITIPRLELLGALILSRLYCQVTDGLEQFLVHKGRHNRDESLNVGDIILLETDGKRLHWPLGIVTEVLPGADGHSRVARVRTAQGKKLRPFQRLYSLEIRSSEKLPFIAQQKDKDTNTQLPATPVVSDQDSSEDDDYITKAAAPEVVTKNWPAY</sequence>
<evidence type="ECO:0000313" key="3">
    <source>
        <dbReference type="EMBL" id="KAF8789239.1"/>
    </source>
</evidence>
<feature type="region of interest" description="Disordered" evidence="1">
    <location>
        <begin position="393"/>
        <end position="418"/>
    </location>
</feature>
<reference evidence="3" key="1">
    <citation type="journal article" date="2020" name="bioRxiv">
        <title>Chromosome-level reference genome of the European wasp spider Argiope bruennichi: a resource for studies on range expansion and evolutionary adaptation.</title>
        <authorList>
            <person name="Sheffer M.M."/>
            <person name="Hoppe A."/>
            <person name="Krehenwinkel H."/>
            <person name="Uhl G."/>
            <person name="Kuss A.W."/>
            <person name="Jensen L."/>
            <person name="Jensen C."/>
            <person name="Gillespie R.G."/>
            <person name="Hoff K.J."/>
            <person name="Prost S."/>
        </authorList>
    </citation>
    <scope>NUCLEOTIDE SEQUENCE</scope>
</reference>
<dbReference type="Pfam" id="PF05380">
    <property type="entry name" value="Peptidase_A17"/>
    <property type="match status" value="1"/>
</dbReference>